<dbReference type="SUPFAM" id="SSF48403">
    <property type="entry name" value="Ankyrin repeat"/>
    <property type="match status" value="1"/>
</dbReference>
<gene>
    <name evidence="1" type="ORF">HRI_004421200</name>
</gene>
<name>A0A9W7J3N4_HIBTR</name>
<dbReference type="AlphaFoldDB" id="A0A9W7J3N4"/>
<accession>A0A9W7J3N4</accession>
<keyword evidence="2" id="KW-1185">Reference proteome</keyword>
<dbReference type="PANTHER" id="PTHR24128">
    <property type="entry name" value="HOMEOBOX PROTEIN WARIAI"/>
    <property type="match status" value="1"/>
</dbReference>
<dbReference type="EMBL" id="BSYR01000048">
    <property type="protein sequence ID" value="GMJ07520.1"/>
    <property type="molecule type" value="Genomic_DNA"/>
</dbReference>
<dbReference type="Gene3D" id="1.25.40.20">
    <property type="entry name" value="Ankyrin repeat-containing domain"/>
    <property type="match status" value="1"/>
</dbReference>
<evidence type="ECO:0000313" key="2">
    <source>
        <dbReference type="Proteomes" id="UP001165190"/>
    </source>
</evidence>
<sequence length="96" mass="10812">MERKLYDAAVQGNKISLLNMLEEDAPLLLDRFITGRYPETPLHVTSMLGHLEFVDEVLARKPELAKEVDSRNSSPLHLASAKGYLKVAKSLHLLAW</sequence>
<dbReference type="Proteomes" id="UP001165190">
    <property type="component" value="Unassembled WGS sequence"/>
</dbReference>
<dbReference type="Pfam" id="PF12796">
    <property type="entry name" value="Ank_2"/>
    <property type="match status" value="1"/>
</dbReference>
<comment type="caution">
    <text evidence="1">The sequence shown here is derived from an EMBL/GenBank/DDBJ whole genome shotgun (WGS) entry which is preliminary data.</text>
</comment>
<organism evidence="1 2">
    <name type="scientific">Hibiscus trionum</name>
    <name type="common">Flower of an hour</name>
    <dbReference type="NCBI Taxonomy" id="183268"/>
    <lineage>
        <taxon>Eukaryota</taxon>
        <taxon>Viridiplantae</taxon>
        <taxon>Streptophyta</taxon>
        <taxon>Embryophyta</taxon>
        <taxon>Tracheophyta</taxon>
        <taxon>Spermatophyta</taxon>
        <taxon>Magnoliopsida</taxon>
        <taxon>eudicotyledons</taxon>
        <taxon>Gunneridae</taxon>
        <taxon>Pentapetalae</taxon>
        <taxon>rosids</taxon>
        <taxon>malvids</taxon>
        <taxon>Malvales</taxon>
        <taxon>Malvaceae</taxon>
        <taxon>Malvoideae</taxon>
        <taxon>Hibiscus</taxon>
    </lineage>
</organism>
<dbReference type="PANTHER" id="PTHR24128:SF101">
    <property type="entry name" value="ANKYRIN REPEAT-CONTAINING PROTEIN BDA1-LIKE"/>
    <property type="match status" value="1"/>
</dbReference>
<dbReference type="OrthoDB" id="7729168at2759"/>
<dbReference type="InterPro" id="IPR002110">
    <property type="entry name" value="Ankyrin_rpt"/>
</dbReference>
<evidence type="ECO:0000313" key="1">
    <source>
        <dbReference type="EMBL" id="GMJ07520.1"/>
    </source>
</evidence>
<protein>
    <submittedName>
        <fullName evidence="1">Uncharacterized protein</fullName>
    </submittedName>
</protein>
<dbReference type="InterPro" id="IPR036770">
    <property type="entry name" value="Ankyrin_rpt-contain_sf"/>
</dbReference>
<reference evidence="1" key="1">
    <citation type="submission" date="2023-05" db="EMBL/GenBank/DDBJ databases">
        <title>Genome and transcriptome analyses reveal genes involved in the formation of fine ridges on petal epidermal cells in Hibiscus trionum.</title>
        <authorList>
            <person name="Koshimizu S."/>
            <person name="Masuda S."/>
            <person name="Ishii T."/>
            <person name="Shirasu K."/>
            <person name="Hoshino A."/>
            <person name="Arita M."/>
        </authorList>
    </citation>
    <scope>NUCLEOTIDE SEQUENCE</scope>
    <source>
        <strain evidence="1">Hamamatsu line</strain>
    </source>
</reference>
<proteinExistence type="predicted"/>